<feature type="compositionally biased region" description="Low complexity" evidence="6">
    <location>
        <begin position="639"/>
        <end position="650"/>
    </location>
</feature>
<dbReference type="Pfam" id="PF13240">
    <property type="entry name" value="Zn_Ribbon_1"/>
    <property type="match status" value="1"/>
</dbReference>
<evidence type="ECO:0000256" key="1">
    <source>
        <dbReference type="ARBA" id="ARBA00004162"/>
    </source>
</evidence>
<evidence type="ECO:0000313" key="13">
    <source>
        <dbReference type="Proteomes" id="UP000298347"/>
    </source>
</evidence>
<dbReference type="InterPro" id="IPR054529">
    <property type="entry name" value="TcaA_2nd"/>
</dbReference>
<evidence type="ECO:0000313" key="12">
    <source>
        <dbReference type="EMBL" id="TGA98505.1"/>
    </source>
</evidence>
<dbReference type="InterPro" id="IPR054528">
    <property type="entry name" value="TcaA_5th"/>
</dbReference>
<evidence type="ECO:0000256" key="6">
    <source>
        <dbReference type="SAM" id="MobiDB-lite"/>
    </source>
</evidence>
<evidence type="ECO:0000256" key="7">
    <source>
        <dbReference type="SAM" id="Phobius"/>
    </source>
</evidence>
<evidence type="ECO:0000256" key="4">
    <source>
        <dbReference type="ARBA" id="ARBA00022989"/>
    </source>
</evidence>
<comment type="subcellular location">
    <subcellularLocation>
        <location evidence="1">Cell membrane</location>
        <topology evidence="1">Single-pass membrane protein</topology>
    </subcellularLocation>
</comment>
<comment type="caution">
    <text evidence="12">The sequence shown here is derived from an EMBL/GenBank/DDBJ whole genome shotgun (WGS) entry which is preliminary data.</text>
</comment>
<dbReference type="Proteomes" id="UP000298347">
    <property type="component" value="Unassembled WGS sequence"/>
</dbReference>
<dbReference type="PANTHER" id="PTHR40038">
    <property type="entry name" value="MEMBRANE-ASSOCIATED PROTEIN TCAA"/>
    <property type="match status" value="1"/>
</dbReference>
<dbReference type="GO" id="GO:0005886">
    <property type="term" value="C:plasma membrane"/>
    <property type="evidence" value="ECO:0007669"/>
    <property type="project" value="UniProtKB-SubCell"/>
</dbReference>
<dbReference type="EMBL" id="SRJD01000007">
    <property type="protein sequence ID" value="TGA98505.1"/>
    <property type="molecule type" value="Genomic_DNA"/>
</dbReference>
<dbReference type="OrthoDB" id="1682769at2"/>
<organism evidence="12 13">
    <name type="scientific">Sporolactobacillus shoreae</name>
    <dbReference type="NCBI Taxonomy" id="1465501"/>
    <lineage>
        <taxon>Bacteria</taxon>
        <taxon>Bacillati</taxon>
        <taxon>Bacillota</taxon>
        <taxon>Bacilli</taxon>
        <taxon>Bacillales</taxon>
        <taxon>Sporolactobacillaceae</taxon>
        <taxon>Sporolactobacillus</taxon>
    </lineage>
</organism>
<evidence type="ECO:0000259" key="11">
    <source>
        <dbReference type="Pfam" id="PF22820"/>
    </source>
</evidence>
<dbReference type="Pfam" id="PF22819">
    <property type="entry name" value="TcaA_5th"/>
    <property type="match status" value="1"/>
</dbReference>
<evidence type="ECO:0000256" key="2">
    <source>
        <dbReference type="ARBA" id="ARBA00022475"/>
    </source>
</evidence>
<dbReference type="PANTHER" id="PTHR40038:SF1">
    <property type="entry name" value="MEMBRANE-ASSOCIATED PROTEIN TCAA"/>
    <property type="match status" value="1"/>
</dbReference>
<proteinExistence type="predicted"/>
<dbReference type="Pfam" id="PF22820">
    <property type="entry name" value="TcaA_3rd_4th"/>
    <property type="match status" value="1"/>
</dbReference>
<feature type="domain" description="Zinc-ribbon" evidence="8">
    <location>
        <begin position="18"/>
        <end position="40"/>
    </location>
</feature>
<gene>
    <name evidence="12" type="ORF">E4665_08270</name>
</gene>
<feature type="compositionally biased region" description="Basic and acidic residues" evidence="6">
    <location>
        <begin position="95"/>
        <end position="112"/>
    </location>
</feature>
<keyword evidence="5 7" id="KW-0472">Membrane</keyword>
<feature type="region of interest" description="Disordered" evidence="6">
    <location>
        <begin position="631"/>
        <end position="650"/>
    </location>
</feature>
<evidence type="ECO:0000259" key="9">
    <source>
        <dbReference type="Pfam" id="PF22813"/>
    </source>
</evidence>
<evidence type="ECO:0000259" key="10">
    <source>
        <dbReference type="Pfam" id="PF22819"/>
    </source>
</evidence>
<evidence type="ECO:0000256" key="3">
    <source>
        <dbReference type="ARBA" id="ARBA00022692"/>
    </source>
</evidence>
<protein>
    <submittedName>
        <fullName evidence="12">Zinc-ribbon domain-containing protein</fullName>
    </submittedName>
</protein>
<feature type="region of interest" description="Disordered" evidence="6">
    <location>
        <begin position="44"/>
        <end position="163"/>
    </location>
</feature>
<keyword evidence="2" id="KW-1003">Cell membrane</keyword>
<feature type="transmembrane region" description="Helical" evidence="7">
    <location>
        <begin position="213"/>
        <end position="232"/>
    </location>
</feature>
<name>A0A4Z0GN31_9BACL</name>
<evidence type="ECO:0000259" key="8">
    <source>
        <dbReference type="Pfam" id="PF13240"/>
    </source>
</evidence>
<dbReference type="InterPro" id="IPR026870">
    <property type="entry name" value="Zinc_ribbon_dom"/>
</dbReference>
<dbReference type="InterPro" id="IPR054530">
    <property type="entry name" value="TcaA_4th"/>
</dbReference>
<sequence>MCIYYFLSLIRKKAYHLFCKNCGAKNPDDAKFCAKCGIPLAIPPVPLQPETPKPPDVPKSVERSNTSEISDPPEIPEVTQASESSAQPEPPVSEAPRDSEAAKSPDIPEVKSQDLLSDAKLSDNPETSGEEVPDRPAASENEDPADIPGIPSEPDIEIRRRPEMVHPPENIRVPEESLSSHPEKIALAHVPAGMAPGETRTASGTKSKSHKKLWLIPILIIVVLGTAAYFTGKYLTDPSRTVDAFEQAVRDQNVSELKSLIQPNEHTGVTDAQIRAMLNLFKNQPDTYHSIVTALDASAASPNRTTGDTPYYLQRSGKRFLIFDNYRIGTDTVQAKVTTNLQGMQVGIQGVGQSKVASEADSNTPQTLTVGPVIPGEYTIYGKSKTLNTTKVVSLTSSGKSVDFSGIYVRVSSNISDAELFVNDQDTGKTIAEVGEYGPFKKNDTPVFYAKYTVNGKSIQTSPVSITPDGSNYDDSSMTFDDAQNSGIELDFSEVNSGDFYVLNSNDEQGNIDTLNSYFSGFYDALSNAVSSGDTSDFANYFETGTSYAAAQLKNAQSFNKQGISETNSDYTINSVQSLGNGVFSAQVDESWDEEITDPDTGDYTTKSFSYTNTYKLQETAPGTLKIIGQNITNRQDTTDSSSSSDASSF</sequence>
<dbReference type="Pfam" id="PF22813">
    <property type="entry name" value="TcaA_2nd"/>
    <property type="match status" value="1"/>
</dbReference>
<feature type="compositionally biased region" description="Pro residues" evidence="6">
    <location>
        <begin position="44"/>
        <end position="57"/>
    </location>
</feature>
<keyword evidence="13" id="KW-1185">Reference proteome</keyword>
<accession>A0A4Z0GN31</accession>
<reference evidence="12 13" key="1">
    <citation type="journal article" date="2015" name="Int. J. Syst. Evol. Microbiol.">
        <title>Sporolactobacillus shoreae sp. nov. and Sporolactobacillus spathodeae sp. nov., two spore-forming lactic acid bacteria isolated from tree barks in Thailand.</title>
        <authorList>
            <person name="Thamacharoensuk T."/>
            <person name="Kitahara M."/>
            <person name="Ohkuma M."/>
            <person name="Thongchul N."/>
            <person name="Tanasupawat S."/>
        </authorList>
    </citation>
    <scope>NUCLEOTIDE SEQUENCE [LARGE SCALE GENOMIC DNA]</scope>
    <source>
        <strain evidence="12 13">BK92</strain>
    </source>
</reference>
<feature type="domain" description="TcaA 4th" evidence="11">
    <location>
        <begin position="406"/>
        <end position="475"/>
    </location>
</feature>
<keyword evidence="3 7" id="KW-0812">Transmembrane</keyword>
<feature type="domain" description="TcaA second" evidence="9">
    <location>
        <begin position="238"/>
        <end position="328"/>
    </location>
</feature>
<dbReference type="AlphaFoldDB" id="A0A4Z0GN31"/>
<keyword evidence="4 7" id="KW-1133">Transmembrane helix</keyword>
<feature type="domain" description="TcaA protein NTF2-like" evidence="10">
    <location>
        <begin position="515"/>
        <end position="627"/>
    </location>
</feature>
<evidence type="ECO:0000256" key="5">
    <source>
        <dbReference type="ARBA" id="ARBA00023136"/>
    </source>
</evidence>